<gene>
    <name evidence="3" type="ORF">GCM10017559_45010</name>
</gene>
<evidence type="ECO:0000256" key="1">
    <source>
        <dbReference type="ARBA" id="ARBA00005417"/>
    </source>
</evidence>
<evidence type="ECO:0000256" key="2">
    <source>
        <dbReference type="ARBA" id="ARBA00022448"/>
    </source>
</evidence>
<evidence type="ECO:0008006" key="5">
    <source>
        <dbReference type="Google" id="ProtNLM"/>
    </source>
</evidence>
<dbReference type="Gene3D" id="3.40.50.300">
    <property type="entry name" value="P-loop containing nucleotide triphosphate hydrolases"/>
    <property type="match status" value="1"/>
</dbReference>
<dbReference type="PANTHER" id="PTHR43335">
    <property type="entry name" value="ABC TRANSPORTER, ATP-BINDING PROTEIN"/>
    <property type="match status" value="1"/>
</dbReference>
<dbReference type="EMBL" id="BAAAWD010000013">
    <property type="protein sequence ID" value="GAA3016413.1"/>
    <property type="molecule type" value="Genomic_DNA"/>
</dbReference>
<dbReference type="Proteomes" id="UP001499930">
    <property type="component" value="Unassembled WGS sequence"/>
</dbReference>
<dbReference type="InterPro" id="IPR027417">
    <property type="entry name" value="P-loop_NTPase"/>
</dbReference>
<evidence type="ECO:0000313" key="4">
    <source>
        <dbReference type="Proteomes" id="UP001499930"/>
    </source>
</evidence>
<evidence type="ECO:0000313" key="3">
    <source>
        <dbReference type="EMBL" id="GAA3016413.1"/>
    </source>
</evidence>
<sequence length="66" mass="6829">MTVIRAMNLSKRYGGTTAVADLSFDVKPGLVTGFLGPNGAGKPTIKLGHIFAALSLPISLGQGMNR</sequence>
<keyword evidence="2" id="KW-0813">Transport</keyword>
<accession>A0ABN3Y9W3</accession>
<name>A0ABN3Y9W3_9ACTN</name>
<proteinExistence type="inferred from homology"/>
<dbReference type="PANTHER" id="PTHR43335:SF4">
    <property type="entry name" value="ABC TRANSPORTER, ATP-BINDING PROTEIN"/>
    <property type="match status" value="1"/>
</dbReference>
<organism evidence="3 4">
    <name type="scientific">Streptosporangium longisporum</name>
    <dbReference type="NCBI Taxonomy" id="46187"/>
    <lineage>
        <taxon>Bacteria</taxon>
        <taxon>Bacillati</taxon>
        <taxon>Actinomycetota</taxon>
        <taxon>Actinomycetes</taxon>
        <taxon>Streptosporangiales</taxon>
        <taxon>Streptosporangiaceae</taxon>
        <taxon>Streptosporangium</taxon>
    </lineage>
</organism>
<dbReference type="SUPFAM" id="SSF52540">
    <property type="entry name" value="P-loop containing nucleoside triphosphate hydrolases"/>
    <property type="match status" value="1"/>
</dbReference>
<comment type="caution">
    <text evidence="3">The sequence shown here is derived from an EMBL/GenBank/DDBJ whole genome shotgun (WGS) entry which is preliminary data.</text>
</comment>
<reference evidence="3 4" key="1">
    <citation type="journal article" date="2019" name="Int. J. Syst. Evol. Microbiol.">
        <title>The Global Catalogue of Microorganisms (GCM) 10K type strain sequencing project: providing services to taxonomists for standard genome sequencing and annotation.</title>
        <authorList>
            <consortium name="The Broad Institute Genomics Platform"/>
            <consortium name="The Broad Institute Genome Sequencing Center for Infectious Disease"/>
            <person name="Wu L."/>
            <person name="Ma J."/>
        </authorList>
    </citation>
    <scope>NUCLEOTIDE SEQUENCE [LARGE SCALE GENOMIC DNA]</scope>
    <source>
        <strain evidence="3 4">JCM 3106</strain>
    </source>
</reference>
<keyword evidence="4" id="KW-1185">Reference proteome</keyword>
<comment type="similarity">
    <text evidence="1">Belongs to the ABC transporter superfamily.</text>
</comment>
<protein>
    <recommendedName>
        <fullName evidence="5">ABC transporter domain-containing protein</fullName>
    </recommendedName>
</protein>